<dbReference type="Gene3D" id="1.10.155.10">
    <property type="entry name" value="Chemotaxis receptor methyltransferase CheR, N-terminal domain"/>
    <property type="match status" value="1"/>
</dbReference>
<keyword evidence="5" id="KW-0949">S-adenosyl-L-methionine</keyword>
<evidence type="ECO:0000256" key="2">
    <source>
        <dbReference type="ARBA" id="ARBA00012534"/>
    </source>
</evidence>
<dbReference type="InterPro" id="IPR029063">
    <property type="entry name" value="SAM-dependent_MTases_sf"/>
</dbReference>
<keyword evidence="8" id="KW-1185">Reference proteome</keyword>
<dbReference type="EC" id="2.1.1.80" evidence="2"/>
<dbReference type="Proteomes" id="UP000233350">
    <property type="component" value="Unassembled WGS sequence"/>
</dbReference>
<evidence type="ECO:0000256" key="5">
    <source>
        <dbReference type="ARBA" id="ARBA00022691"/>
    </source>
</evidence>
<dbReference type="Pfam" id="PF01739">
    <property type="entry name" value="CheR"/>
    <property type="match status" value="1"/>
</dbReference>
<dbReference type="GO" id="GO:0032259">
    <property type="term" value="P:methylation"/>
    <property type="evidence" value="ECO:0007669"/>
    <property type="project" value="UniProtKB-KW"/>
</dbReference>
<sequence length="276" mass="31952">MPPLINQEDINQARELIYKFAGIHMPANKDSTIKNRLDKLSRDLDIQDYTAFFIALRRGQFKQDFINAFTTNKTDFFREGFHFKDMVDRILPQRLQDDEPFKVLCSASSTGEEPYSIAATLLFAKEIYKSNTQVSVQAIDIDTSVLEVARNGNYIVDTRLNPLPTWLELKEYFDITRLNDREISMNAKQNLKKILTFKQHNLYAPNYPFGAKEFDIIFCRNVLIYFKVEDQEQILHKLFSHLKLGGTLYLGHSESILGLAPKVDRLGQNIFVKVAE</sequence>
<dbReference type="OrthoDB" id="9786165at2"/>
<dbReference type="PANTHER" id="PTHR24422:SF19">
    <property type="entry name" value="CHEMOTAXIS PROTEIN METHYLTRANSFERASE"/>
    <property type="match status" value="1"/>
</dbReference>
<keyword evidence="3" id="KW-0489">Methyltransferase</keyword>
<reference evidence="7 8" key="1">
    <citation type="submission" date="2016-07" db="EMBL/GenBank/DDBJ databases">
        <title>Detection of Helicobacter winghamensis from caecal content of red fox (Vulpes vulpes).</title>
        <authorList>
            <person name="Zanoni R.G."/>
            <person name="Florio D."/>
            <person name="Caffara M."/>
            <person name="Renzi M."/>
            <person name="Parisi A."/>
            <person name="Pasquali F."/>
            <person name="Manfreda G."/>
        </authorList>
    </citation>
    <scope>NUCLEOTIDE SEQUENCE [LARGE SCALE GENOMIC DNA]</scope>
    <source>
        <strain evidence="7 8">295_13</strain>
    </source>
</reference>
<gene>
    <name evidence="7" type="ORF">BCM31_01600</name>
</gene>
<dbReference type="InterPro" id="IPR036804">
    <property type="entry name" value="CheR_N_sf"/>
</dbReference>
<evidence type="ECO:0000256" key="3">
    <source>
        <dbReference type="ARBA" id="ARBA00022603"/>
    </source>
</evidence>
<dbReference type="Gene3D" id="3.40.50.150">
    <property type="entry name" value="Vaccinia Virus protein VP39"/>
    <property type="match status" value="1"/>
</dbReference>
<name>A0A2N3PKF7_9HELI</name>
<dbReference type="PROSITE" id="PS50123">
    <property type="entry name" value="CHER"/>
    <property type="match status" value="1"/>
</dbReference>
<evidence type="ECO:0000313" key="7">
    <source>
        <dbReference type="EMBL" id="PKT81904.1"/>
    </source>
</evidence>
<dbReference type="InterPro" id="IPR000780">
    <property type="entry name" value="CheR_MeTrfase"/>
</dbReference>
<dbReference type="Pfam" id="PF03705">
    <property type="entry name" value="CheR_N"/>
    <property type="match status" value="1"/>
</dbReference>
<dbReference type="InterPro" id="IPR022642">
    <property type="entry name" value="CheR_C"/>
</dbReference>
<feature type="domain" description="CheR-type methyltransferase" evidence="6">
    <location>
        <begin position="1"/>
        <end position="276"/>
    </location>
</feature>
<dbReference type="InterPro" id="IPR022641">
    <property type="entry name" value="CheR_N"/>
</dbReference>
<evidence type="ECO:0000259" key="6">
    <source>
        <dbReference type="PROSITE" id="PS50123"/>
    </source>
</evidence>
<dbReference type="SUPFAM" id="SSF47757">
    <property type="entry name" value="Chemotaxis receptor methyltransferase CheR, N-terminal domain"/>
    <property type="match status" value="1"/>
</dbReference>
<keyword evidence="4" id="KW-0808">Transferase</keyword>
<evidence type="ECO:0000256" key="4">
    <source>
        <dbReference type="ARBA" id="ARBA00022679"/>
    </source>
</evidence>
<dbReference type="AlphaFoldDB" id="A0A2N3PKF7"/>
<evidence type="ECO:0000256" key="1">
    <source>
        <dbReference type="ARBA" id="ARBA00001541"/>
    </source>
</evidence>
<dbReference type="PANTHER" id="PTHR24422">
    <property type="entry name" value="CHEMOTAXIS PROTEIN METHYLTRANSFERASE"/>
    <property type="match status" value="1"/>
</dbReference>
<dbReference type="PRINTS" id="PR00996">
    <property type="entry name" value="CHERMTFRASE"/>
</dbReference>
<dbReference type="EMBL" id="MBPK01000011">
    <property type="protein sequence ID" value="PKT81904.1"/>
    <property type="molecule type" value="Genomic_DNA"/>
</dbReference>
<protein>
    <recommendedName>
        <fullName evidence="2">protein-glutamate O-methyltransferase</fullName>
        <ecNumber evidence="2">2.1.1.80</ecNumber>
    </recommendedName>
</protein>
<dbReference type="SMART" id="SM00138">
    <property type="entry name" value="MeTrc"/>
    <property type="match status" value="1"/>
</dbReference>
<dbReference type="InterPro" id="IPR050903">
    <property type="entry name" value="Bact_Chemotaxis_MeTrfase"/>
</dbReference>
<proteinExistence type="predicted"/>
<comment type="catalytic activity">
    <reaction evidence="1">
        <text>L-glutamyl-[protein] + S-adenosyl-L-methionine = [protein]-L-glutamate 5-O-methyl ester + S-adenosyl-L-homocysteine</text>
        <dbReference type="Rhea" id="RHEA:24452"/>
        <dbReference type="Rhea" id="RHEA-COMP:10208"/>
        <dbReference type="Rhea" id="RHEA-COMP:10311"/>
        <dbReference type="ChEBI" id="CHEBI:29973"/>
        <dbReference type="ChEBI" id="CHEBI:57856"/>
        <dbReference type="ChEBI" id="CHEBI:59789"/>
        <dbReference type="ChEBI" id="CHEBI:82795"/>
        <dbReference type="EC" id="2.1.1.80"/>
    </reaction>
</comment>
<dbReference type="SUPFAM" id="SSF53335">
    <property type="entry name" value="S-adenosyl-L-methionine-dependent methyltransferases"/>
    <property type="match status" value="1"/>
</dbReference>
<accession>A0A2N3PKF7</accession>
<dbReference type="RefSeq" id="WP_101313012.1">
    <property type="nucleotide sequence ID" value="NZ_CALJBS010000105.1"/>
</dbReference>
<dbReference type="GeneID" id="78824883"/>
<dbReference type="STRING" id="556267.HWAG_00743"/>
<dbReference type="GO" id="GO:0008983">
    <property type="term" value="F:protein-glutamate O-methyltransferase activity"/>
    <property type="evidence" value="ECO:0007669"/>
    <property type="project" value="UniProtKB-EC"/>
</dbReference>
<evidence type="ECO:0000313" key="8">
    <source>
        <dbReference type="Proteomes" id="UP000233350"/>
    </source>
</evidence>
<organism evidence="7 8">
    <name type="scientific">Helicobacter winghamensis</name>
    <dbReference type="NCBI Taxonomy" id="157268"/>
    <lineage>
        <taxon>Bacteria</taxon>
        <taxon>Pseudomonadati</taxon>
        <taxon>Campylobacterota</taxon>
        <taxon>Epsilonproteobacteria</taxon>
        <taxon>Campylobacterales</taxon>
        <taxon>Helicobacteraceae</taxon>
        <taxon>Helicobacter</taxon>
    </lineage>
</organism>
<comment type="caution">
    <text evidence="7">The sequence shown here is derived from an EMBL/GenBank/DDBJ whole genome shotgun (WGS) entry which is preliminary data.</text>
</comment>